<dbReference type="AlphaFoldDB" id="A0A2H9PB18"/>
<feature type="transmembrane region" description="Helical" evidence="6">
    <location>
        <begin position="12"/>
        <end position="30"/>
    </location>
</feature>
<keyword evidence="4 6" id="KW-1133">Transmembrane helix</keyword>
<feature type="domain" description="Major facilitator superfamily (MFS) profile" evidence="7">
    <location>
        <begin position="227"/>
        <end position="412"/>
    </location>
</feature>
<keyword evidence="2" id="KW-0813">Transport</keyword>
<feature type="domain" description="Major facilitator superfamily (MFS) profile" evidence="7">
    <location>
        <begin position="1"/>
        <end position="187"/>
    </location>
</feature>
<dbReference type="InterPro" id="IPR024671">
    <property type="entry name" value="Atg22-like"/>
</dbReference>
<feature type="transmembrane region" description="Helical" evidence="6">
    <location>
        <begin position="264"/>
        <end position="285"/>
    </location>
</feature>
<evidence type="ECO:0000256" key="2">
    <source>
        <dbReference type="ARBA" id="ARBA00022448"/>
    </source>
</evidence>
<feature type="transmembrane region" description="Helical" evidence="6">
    <location>
        <begin position="73"/>
        <end position="92"/>
    </location>
</feature>
<dbReference type="EMBL" id="PFMS01000070">
    <property type="protein sequence ID" value="PIZ15802.1"/>
    <property type="molecule type" value="Genomic_DNA"/>
</dbReference>
<dbReference type="InterPro" id="IPR050495">
    <property type="entry name" value="ATG22/LtaA_families"/>
</dbReference>
<dbReference type="PANTHER" id="PTHR23519:SF1">
    <property type="entry name" value="AUTOPHAGY-RELATED PROTEIN 22"/>
    <property type="match status" value="1"/>
</dbReference>
<organism evidence="8 9">
    <name type="scientific">Candidatus Desantisbacteria bacterium CG_4_10_14_0_8_um_filter_39_17</name>
    <dbReference type="NCBI Taxonomy" id="1974542"/>
    <lineage>
        <taxon>Bacteria</taxon>
        <taxon>Candidatus Desantisiibacteriota</taxon>
    </lineage>
</organism>
<feature type="transmembrane region" description="Helical" evidence="6">
    <location>
        <begin position="386"/>
        <end position="405"/>
    </location>
</feature>
<dbReference type="SUPFAM" id="SSF103473">
    <property type="entry name" value="MFS general substrate transporter"/>
    <property type="match status" value="1"/>
</dbReference>
<keyword evidence="3 6" id="KW-0812">Transmembrane</keyword>
<comment type="caution">
    <text evidence="8">The sequence shown here is derived from an EMBL/GenBank/DDBJ whole genome shotgun (WGS) entry which is preliminary data.</text>
</comment>
<accession>A0A2H9PB18</accession>
<proteinExistence type="predicted"/>
<dbReference type="GO" id="GO:0012505">
    <property type="term" value="C:endomembrane system"/>
    <property type="evidence" value="ECO:0007669"/>
    <property type="project" value="UniProtKB-SubCell"/>
</dbReference>
<evidence type="ECO:0000256" key="6">
    <source>
        <dbReference type="SAM" id="Phobius"/>
    </source>
</evidence>
<reference evidence="9" key="1">
    <citation type="submission" date="2017-09" db="EMBL/GenBank/DDBJ databases">
        <title>Depth-based differentiation of microbial function through sediment-hosted aquifers and enrichment of novel symbionts in the deep terrestrial subsurface.</title>
        <authorList>
            <person name="Probst A.J."/>
            <person name="Ladd B."/>
            <person name="Jarett J.K."/>
            <person name="Geller-Mcgrath D.E."/>
            <person name="Sieber C.M.K."/>
            <person name="Emerson J.B."/>
            <person name="Anantharaman K."/>
            <person name="Thomas B.C."/>
            <person name="Malmstrom R."/>
            <person name="Stieglmeier M."/>
            <person name="Klingl A."/>
            <person name="Woyke T."/>
            <person name="Ryan C.M."/>
            <person name="Banfield J.F."/>
        </authorList>
    </citation>
    <scope>NUCLEOTIDE SEQUENCE [LARGE SCALE GENOMIC DNA]</scope>
</reference>
<dbReference type="GO" id="GO:0022857">
    <property type="term" value="F:transmembrane transporter activity"/>
    <property type="evidence" value="ECO:0007669"/>
    <property type="project" value="InterPro"/>
</dbReference>
<feature type="transmembrane region" description="Helical" evidence="6">
    <location>
        <begin position="294"/>
        <end position="313"/>
    </location>
</feature>
<evidence type="ECO:0000256" key="5">
    <source>
        <dbReference type="ARBA" id="ARBA00023136"/>
    </source>
</evidence>
<gene>
    <name evidence="8" type="ORF">COY51_04380</name>
</gene>
<comment type="subcellular location">
    <subcellularLocation>
        <location evidence="1">Endomembrane system</location>
        <topology evidence="1">Multi-pass membrane protein</topology>
    </subcellularLocation>
</comment>
<feature type="transmembrane region" description="Helical" evidence="6">
    <location>
        <begin position="42"/>
        <end position="61"/>
    </location>
</feature>
<name>A0A2H9PB18_9BACT</name>
<dbReference type="Gene3D" id="1.20.1250.20">
    <property type="entry name" value="MFS general substrate transporter like domains"/>
    <property type="match status" value="2"/>
</dbReference>
<sequence>MRKKLVILSWGMYDLANTIFTINIITLYFALWVTVDKGGRDIYYSIAIAGSMILAAISEPIMGAVSDGLGKRMSFLISFTLLSIAFTAFMGLTSNLLVGLLFFVIANFGYQVGIVFYNSLLPEIASPKEIGRVSGFGISLGYVGTIVGLILVKPFVDVGGRQAAFIPTAIFFLLFSLPCFLFVKDKQFNLPASAYRRQAQGDFSCAGIKDALRRIKDTFVNRHKYPGLFTFLIANFICLDAVNTTIPFISIYAKKAVMMADGDIRFFLILSATFAIFGSFAFGYVTDKIGAKKAWAIVMVMWCIAFLFAAAILHKNVFWIVGPLSGVSIGSTWVATRALVTKLAPIEKRGEIFGLFGVTSKSASIIGPLTWGLITWLGEPLGVMRYRLAVLALLGFAVIGLVLLWKIPEPQR</sequence>
<feature type="transmembrane region" description="Helical" evidence="6">
    <location>
        <begin position="352"/>
        <end position="374"/>
    </location>
</feature>
<feature type="transmembrane region" description="Helical" evidence="6">
    <location>
        <begin position="228"/>
        <end position="252"/>
    </location>
</feature>
<feature type="transmembrane region" description="Helical" evidence="6">
    <location>
        <begin position="164"/>
        <end position="183"/>
    </location>
</feature>
<dbReference type="Pfam" id="PF11700">
    <property type="entry name" value="ATG22"/>
    <property type="match status" value="2"/>
</dbReference>
<feature type="transmembrane region" description="Helical" evidence="6">
    <location>
        <begin position="133"/>
        <end position="152"/>
    </location>
</feature>
<dbReference type="InterPro" id="IPR036259">
    <property type="entry name" value="MFS_trans_sf"/>
</dbReference>
<dbReference type="Proteomes" id="UP000234145">
    <property type="component" value="Unassembled WGS sequence"/>
</dbReference>
<evidence type="ECO:0000259" key="7">
    <source>
        <dbReference type="PROSITE" id="PS50850"/>
    </source>
</evidence>
<protein>
    <submittedName>
        <fullName evidence="8">MFS transporter</fullName>
    </submittedName>
</protein>
<dbReference type="PANTHER" id="PTHR23519">
    <property type="entry name" value="AUTOPHAGY-RELATED PROTEIN 22"/>
    <property type="match status" value="1"/>
</dbReference>
<feature type="transmembrane region" description="Helical" evidence="6">
    <location>
        <begin position="98"/>
        <end position="121"/>
    </location>
</feature>
<feature type="transmembrane region" description="Helical" evidence="6">
    <location>
        <begin position="319"/>
        <end position="340"/>
    </location>
</feature>
<keyword evidence="5 6" id="KW-0472">Membrane</keyword>
<evidence type="ECO:0000313" key="9">
    <source>
        <dbReference type="Proteomes" id="UP000234145"/>
    </source>
</evidence>
<evidence type="ECO:0000313" key="8">
    <source>
        <dbReference type="EMBL" id="PIZ15802.1"/>
    </source>
</evidence>
<evidence type="ECO:0000256" key="4">
    <source>
        <dbReference type="ARBA" id="ARBA00022989"/>
    </source>
</evidence>
<dbReference type="InterPro" id="IPR020846">
    <property type="entry name" value="MFS_dom"/>
</dbReference>
<dbReference type="PROSITE" id="PS50850">
    <property type="entry name" value="MFS"/>
    <property type="match status" value="2"/>
</dbReference>
<evidence type="ECO:0000256" key="1">
    <source>
        <dbReference type="ARBA" id="ARBA00004127"/>
    </source>
</evidence>
<evidence type="ECO:0000256" key="3">
    <source>
        <dbReference type="ARBA" id="ARBA00022692"/>
    </source>
</evidence>